<organism evidence="1">
    <name type="scientific">mine drainage metagenome</name>
    <dbReference type="NCBI Taxonomy" id="410659"/>
    <lineage>
        <taxon>unclassified sequences</taxon>
        <taxon>metagenomes</taxon>
        <taxon>ecological metagenomes</taxon>
    </lineage>
</organism>
<dbReference type="EMBL" id="MLJW01006423">
    <property type="protein sequence ID" value="OIQ66691.1"/>
    <property type="molecule type" value="Genomic_DNA"/>
</dbReference>
<evidence type="ECO:0000313" key="1">
    <source>
        <dbReference type="EMBL" id="OIQ66691.1"/>
    </source>
</evidence>
<reference evidence="1" key="1">
    <citation type="submission" date="2016-10" db="EMBL/GenBank/DDBJ databases">
        <title>Sequence of Gallionella enrichment culture.</title>
        <authorList>
            <person name="Poehlein A."/>
            <person name="Muehling M."/>
            <person name="Daniel R."/>
        </authorList>
    </citation>
    <scope>NUCLEOTIDE SEQUENCE</scope>
</reference>
<dbReference type="AlphaFoldDB" id="A0A1J5PN23"/>
<comment type="caution">
    <text evidence="1">The sequence shown here is derived from an EMBL/GenBank/DDBJ whole genome shotgun (WGS) entry which is preliminary data.</text>
</comment>
<proteinExistence type="predicted"/>
<sequence>MVMRRVRQSGAPDTRKAMPVWHSHQFLCVSFSPPIRVMRAGLAGSATFQISCASLPKVRSI</sequence>
<gene>
    <name evidence="1" type="ORF">GALL_517390</name>
</gene>
<name>A0A1J5PN23_9ZZZZ</name>
<accession>A0A1J5PN23</accession>
<protein>
    <submittedName>
        <fullName evidence="1">Uncharacterized protein</fullName>
    </submittedName>
</protein>